<keyword evidence="3" id="KW-1185">Reference proteome</keyword>
<evidence type="ECO:0000256" key="1">
    <source>
        <dbReference type="SAM" id="MobiDB-lite"/>
    </source>
</evidence>
<evidence type="ECO:0000313" key="2">
    <source>
        <dbReference type="EMBL" id="RPB00272.1"/>
    </source>
</evidence>
<reference evidence="2 3" key="1">
    <citation type="journal article" date="2018" name="Nat. Ecol. Evol.">
        <title>Pezizomycetes genomes reveal the molecular basis of ectomycorrhizal truffle lifestyle.</title>
        <authorList>
            <person name="Murat C."/>
            <person name="Payen T."/>
            <person name="Noel B."/>
            <person name="Kuo A."/>
            <person name="Morin E."/>
            <person name="Chen J."/>
            <person name="Kohler A."/>
            <person name="Krizsan K."/>
            <person name="Balestrini R."/>
            <person name="Da Silva C."/>
            <person name="Montanini B."/>
            <person name="Hainaut M."/>
            <person name="Levati E."/>
            <person name="Barry K.W."/>
            <person name="Belfiori B."/>
            <person name="Cichocki N."/>
            <person name="Clum A."/>
            <person name="Dockter R.B."/>
            <person name="Fauchery L."/>
            <person name="Guy J."/>
            <person name="Iotti M."/>
            <person name="Le Tacon F."/>
            <person name="Lindquist E.A."/>
            <person name="Lipzen A."/>
            <person name="Malagnac F."/>
            <person name="Mello A."/>
            <person name="Molinier V."/>
            <person name="Miyauchi S."/>
            <person name="Poulain J."/>
            <person name="Riccioni C."/>
            <person name="Rubini A."/>
            <person name="Sitrit Y."/>
            <person name="Splivallo R."/>
            <person name="Traeger S."/>
            <person name="Wang M."/>
            <person name="Zifcakova L."/>
            <person name="Wipf D."/>
            <person name="Zambonelli A."/>
            <person name="Paolocci F."/>
            <person name="Nowrousian M."/>
            <person name="Ottonello S."/>
            <person name="Baldrian P."/>
            <person name="Spatafora J.W."/>
            <person name="Henrissat B."/>
            <person name="Nagy L.G."/>
            <person name="Aury J.M."/>
            <person name="Wincker P."/>
            <person name="Grigoriev I.V."/>
            <person name="Bonfante P."/>
            <person name="Martin F.M."/>
        </authorList>
    </citation>
    <scope>NUCLEOTIDE SEQUENCE [LARGE SCALE GENOMIC DNA]</scope>
    <source>
        <strain evidence="2 3">120613-1</strain>
    </source>
</reference>
<protein>
    <submittedName>
        <fullName evidence="2">Uncharacterized protein</fullName>
    </submittedName>
</protein>
<organism evidence="2 3">
    <name type="scientific">Choiromyces venosus 120613-1</name>
    <dbReference type="NCBI Taxonomy" id="1336337"/>
    <lineage>
        <taxon>Eukaryota</taxon>
        <taxon>Fungi</taxon>
        <taxon>Dikarya</taxon>
        <taxon>Ascomycota</taxon>
        <taxon>Pezizomycotina</taxon>
        <taxon>Pezizomycetes</taxon>
        <taxon>Pezizales</taxon>
        <taxon>Tuberaceae</taxon>
        <taxon>Choiromyces</taxon>
    </lineage>
</organism>
<evidence type="ECO:0000313" key="3">
    <source>
        <dbReference type="Proteomes" id="UP000276215"/>
    </source>
</evidence>
<name>A0A3N4JTW2_9PEZI</name>
<dbReference type="AlphaFoldDB" id="A0A3N4JTW2"/>
<accession>A0A3N4JTW2</accession>
<gene>
    <name evidence="2" type="ORF">L873DRAFT_1843064</name>
</gene>
<dbReference type="EMBL" id="ML120381">
    <property type="protein sequence ID" value="RPB00272.1"/>
    <property type="molecule type" value="Genomic_DNA"/>
</dbReference>
<dbReference type="Proteomes" id="UP000276215">
    <property type="component" value="Unassembled WGS sequence"/>
</dbReference>
<proteinExistence type="predicted"/>
<feature type="region of interest" description="Disordered" evidence="1">
    <location>
        <begin position="57"/>
        <end position="82"/>
    </location>
</feature>
<sequence length="116" mass="13325">MSWEEDVYHDVRLSQQSFVTETDCGGDIVVDDDGVAIRNPRDMDGIDEVGVYTQRAEEKAKEKRKKRLEEKPREKCPNEGPGYWTAMGKLGVGGGGRRGERVFTEVKFIYKTIRYY</sequence>
<feature type="compositionally biased region" description="Basic and acidic residues" evidence="1">
    <location>
        <begin position="57"/>
        <end position="77"/>
    </location>
</feature>